<dbReference type="AlphaFoldDB" id="A0AAV9X550"/>
<accession>A0AAV9X550</accession>
<proteinExistence type="predicted"/>
<feature type="region of interest" description="Disordered" evidence="1">
    <location>
        <begin position="116"/>
        <end position="150"/>
    </location>
</feature>
<comment type="caution">
    <text evidence="2">The sequence shown here is derived from an EMBL/GenBank/DDBJ whole genome shotgun (WGS) entry which is preliminary data.</text>
</comment>
<evidence type="ECO:0000313" key="2">
    <source>
        <dbReference type="EMBL" id="KAK6537215.1"/>
    </source>
</evidence>
<dbReference type="EMBL" id="JAVHJO010000009">
    <property type="protein sequence ID" value="KAK6537215.1"/>
    <property type="molecule type" value="Genomic_DNA"/>
</dbReference>
<keyword evidence="3" id="KW-1185">Reference proteome</keyword>
<evidence type="ECO:0000256" key="1">
    <source>
        <dbReference type="SAM" id="MobiDB-lite"/>
    </source>
</evidence>
<reference evidence="2 3" key="1">
    <citation type="submission" date="2019-10" db="EMBL/GenBank/DDBJ databases">
        <authorList>
            <person name="Palmer J.M."/>
        </authorList>
    </citation>
    <scope>NUCLEOTIDE SEQUENCE [LARGE SCALE GENOMIC DNA]</scope>
    <source>
        <strain evidence="2 3">TWF694</strain>
    </source>
</reference>
<gene>
    <name evidence="2" type="ORF">TWF694_011412</name>
</gene>
<organism evidence="2 3">
    <name type="scientific">Orbilia ellipsospora</name>
    <dbReference type="NCBI Taxonomy" id="2528407"/>
    <lineage>
        <taxon>Eukaryota</taxon>
        <taxon>Fungi</taxon>
        <taxon>Dikarya</taxon>
        <taxon>Ascomycota</taxon>
        <taxon>Pezizomycotina</taxon>
        <taxon>Orbiliomycetes</taxon>
        <taxon>Orbiliales</taxon>
        <taxon>Orbiliaceae</taxon>
        <taxon>Orbilia</taxon>
    </lineage>
</organism>
<protein>
    <submittedName>
        <fullName evidence="2">Uncharacterized protein</fullName>
    </submittedName>
</protein>
<name>A0AAV9X550_9PEZI</name>
<dbReference type="Proteomes" id="UP001365542">
    <property type="component" value="Unassembled WGS sequence"/>
</dbReference>
<sequence>MNTPNIDSLNDHLINNINSSDLETVFSTIDESITRLNKLGIAIRLSSRSTATSRARVFASQNPGLIQLDEFEDRAHLTIQNLYPHASERLRKQLADAMTDRYAKLKYEFYRVERSKKASEPPQSAPNPLNNEPVIPRTSRSDDKQPATGNYEAKKVNIVFPISSIDTTRLRTNLVEAIAPGPQLKPPKTLTIQMDKPKEPPLPKFNLGEYCIRCEWCSQMIDRSLLHTKRNGDIVWSDEGR</sequence>
<evidence type="ECO:0000313" key="3">
    <source>
        <dbReference type="Proteomes" id="UP001365542"/>
    </source>
</evidence>